<name>A0A176WET5_MARPO</name>
<sequence length="125" mass="13940">MLPTERDRGRIPSSGTGSAPRVAASRRTGSTNYGRFTTGECAGKQTEPEIEKNPSNTRSAKANGEEEEEEGEGIAMTDQEGWWSRRESNESDRSEQAGAVEKQQMLTDEGQEEVWEQLWQHTSFS</sequence>
<evidence type="ECO:0000313" key="3">
    <source>
        <dbReference type="Proteomes" id="UP000077202"/>
    </source>
</evidence>
<protein>
    <submittedName>
        <fullName evidence="2">Uncharacterized protein</fullName>
    </submittedName>
</protein>
<reference evidence="2" key="1">
    <citation type="submission" date="2016-03" db="EMBL/GenBank/DDBJ databases">
        <title>Mechanisms controlling the formation of the plant cell surface in tip-growing cells are functionally conserved among land plants.</title>
        <authorList>
            <person name="Honkanen S."/>
            <person name="Jones V.A."/>
            <person name="Morieri G."/>
            <person name="Champion C."/>
            <person name="Hetherington A.J."/>
            <person name="Kelly S."/>
            <person name="Saint-Marcoux D."/>
            <person name="Proust H."/>
            <person name="Prescott H."/>
            <person name="Dolan L."/>
        </authorList>
    </citation>
    <scope>NUCLEOTIDE SEQUENCE [LARGE SCALE GENOMIC DNA]</scope>
    <source>
        <tissue evidence="2">Whole gametophyte</tissue>
    </source>
</reference>
<dbReference type="EMBL" id="LVLJ01000985">
    <property type="protein sequence ID" value="OAE31758.1"/>
    <property type="molecule type" value="Genomic_DNA"/>
</dbReference>
<keyword evidence="3" id="KW-1185">Reference proteome</keyword>
<dbReference type="Proteomes" id="UP000077202">
    <property type="component" value="Unassembled WGS sequence"/>
</dbReference>
<feature type="compositionally biased region" description="Basic and acidic residues" evidence="1">
    <location>
        <begin position="83"/>
        <end position="95"/>
    </location>
</feature>
<dbReference type="AlphaFoldDB" id="A0A176WET5"/>
<proteinExistence type="predicted"/>
<evidence type="ECO:0000313" key="2">
    <source>
        <dbReference type="EMBL" id="OAE31758.1"/>
    </source>
</evidence>
<evidence type="ECO:0000256" key="1">
    <source>
        <dbReference type="SAM" id="MobiDB-lite"/>
    </source>
</evidence>
<accession>A0A176WET5</accession>
<comment type="caution">
    <text evidence="2">The sequence shown here is derived from an EMBL/GenBank/DDBJ whole genome shotgun (WGS) entry which is preliminary data.</text>
</comment>
<feature type="compositionally biased region" description="Basic and acidic residues" evidence="1">
    <location>
        <begin position="1"/>
        <end position="10"/>
    </location>
</feature>
<feature type="region of interest" description="Disordered" evidence="1">
    <location>
        <begin position="1"/>
        <end position="125"/>
    </location>
</feature>
<gene>
    <name evidence="2" type="ORF">AXG93_4874s1210</name>
</gene>
<organism evidence="2 3">
    <name type="scientific">Marchantia polymorpha subsp. ruderalis</name>
    <dbReference type="NCBI Taxonomy" id="1480154"/>
    <lineage>
        <taxon>Eukaryota</taxon>
        <taxon>Viridiplantae</taxon>
        <taxon>Streptophyta</taxon>
        <taxon>Embryophyta</taxon>
        <taxon>Marchantiophyta</taxon>
        <taxon>Marchantiopsida</taxon>
        <taxon>Marchantiidae</taxon>
        <taxon>Marchantiales</taxon>
        <taxon>Marchantiaceae</taxon>
        <taxon>Marchantia</taxon>
    </lineage>
</organism>